<protein>
    <submittedName>
        <fullName evidence="2">Uncharacterized protein</fullName>
    </submittedName>
</protein>
<evidence type="ECO:0000313" key="2">
    <source>
        <dbReference type="EMBL" id="KAJ8878917.1"/>
    </source>
</evidence>
<feature type="region of interest" description="Disordered" evidence="1">
    <location>
        <begin position="51"/>
        <end position="70"/>
    </location>
</feature>
<dbReference type="EMBL" id="JARBHB010000007">
    <property type="protein sequence ID" value="KAJ8878917.1"/>
    <property type="molecule type" value="Genomic_DNA"/>
</dbReference>
<proteinExistence type="predicted"/>
<accession>A0ABQ9H3S4</accession>
<feature type="compositionally biased region" description="Acidic residues" evidence="1">
    <location>
        <begin position="52"/>
        <end position="61"/>
    </location>
</feature>
<name>A0ABQ9H3S4_9NEOP</name>
<keyword evidence="3" id="KW-1185">Reference proteome</keyword>
<gene>
    <name evidence="2" type="ORF">PR048_019520</name>
</gene>
<comment type="caution">
    <text evidence="2">The sequence shown here is derived from an EMBL/GenBank/DDBJ whole genome shotgun (WGS) entry which is preliminary data.</text>
</comment>
<dbReference type="Proteomes" id="UP001159363">
    <property type="component" value="Chromosome 6"/>
</dbReference>
<sequence>MTLDDLRKILLKTPGCSECSAEDVGEWLACDSSDPGFQIFCDNELIQSMREETDDQEDDIATESNAGPSAGEAFACLDTALTWMERQPACDHIQLFTVKRIRGLATQKRFKIAKQLTVTNMFKN</sequence>
<evidence type="ECO:0000313" key="3">
    <source>
        <dbReference type="Proteomes" id="UP001159363"/>
    </source>
</evidence>
<evidence type="ECO:0000256" key="1">
    <source>
        <dbReference type="SAM" id="MobiDB-lite"/>
    </source>
</evidence>
<reference evidence="2 3" key="1">
    <citation type="submission" date="2023-02" db="EMBL/GenBank/DDBJ databases">
        <title>LHISI_Scaffold_Assembly.</title>
        <authorList>
            <person name="Stuart O.P."/>
            <person name="Cleave R."/>
            <person name="Magrath M.J.L."/>
            <person name="Mikheyev A.S."/>
        </authorList>
    </citation>
    <scope>NUCLEOTIDE SEQUENCE [LARGE SCALE GENOMIC DNA]</scope>
    <source>
        <strain evidence="2">Daus_M_001</strain>
        <tissue evidence="2">Leg muscle</tissue>
    </source>
</reference>
<organism evidence="2 3">
    <name type="scientific">Dryococelus australis</name>
    <dbReference type="NCBI Taxonomy" id="614101"/>
    <lineage>
        <taxon>Eukaryota</taxon>
        <taxon>Metazoa</taxon>
        <taxon>Ecdysozoa</taxon>
        <taxon>Arthropoda</taxon>
        <taxon>Hexapoda</taxon>
        <taxon>Insecta</taxon>
        <taxon>Pterygota</taxon>
        <taxon>Neoptera</taxon>
        <taxon>Polyneoptera</taxon>
        <taxon>Phasmatodea</taxon>
        <taxon>Verophasmatodea</taxon>
        <taxon>Anareolatae</taxon>
        <taxon>Phasmatidae</taxon>
        <taxon>Eurycanthinae</taxon>
        <taxon>Dryococelus</taxon>
    </lineage>
</organism>